<evidence type="ECO:0000313" key="2">
    <source>
        <dbReference type="Proteomes" id="UP000092583"/>
    </source>
</evidence>
<dbReference type="AlphaFoldDB" id="A0A1B9IFJ7"/>
<accession>A0A1B9IFJ7</accession>
<dbReference type="EMBL" id="KV700092">
    <property type="protein sequence ID" value="OCF54247.1"/>
    <property type="molecule type" value="Genomic_DNA"/>
</dbReference>
<sequence>MFDPTQYTIRIASAGQAEEHEKACFEIPYWRCGMNWDQFLGFGHEETQAEWVKDNAMLTWVLVRKDDCDGPVYSILATHRKKALIKPRFGLEVIDGYWYNITAVVTPIEHRGHGYATHLIRLLHYVLLNPLSPGDPPSPIPSFPIEWGSPPPPVPSYLEDAIPRPCASVLWADIPMSFYENCTIGLTGKGYEYRKEWNSRLVFDLHLDNRTRTVEGQDEWDLIYEEDLEEIKSILTESTKSNINKSNTSSKSLWTHDPSTNGSLTFIRTRGSFIVPPPKWKNTSKPLPLGVRLRSPKDEDGEVTAIVMFALENFLVEPRLLLTYVHNLQPDQVRSLLKVLEDVVRDTNAPWTQGEIWGFNLSNPSDSWVKELENMEDRNVKIDIRDGIRSHVLGVCNYLDEGAEMVDHQMWSWV</sequence>
<reference evidence="1 2" key="1">
    <citation type="submission" date="2013-07" db="EMBL/GenBank/DDBJ databases">
        <title>The Genome Sequence of Kwoniella mangroviensis CBS10435.</title>
        <authorList>
            <consortium name="The Broad Institute Genome Sequencing Platform"/>
            <person name="Cuomo C."/>
            <person name="Litvintseva A."/>
            <person name="Chen Y."/>
            <person name="Heitman J."/>
            <person name="Sun S."/>
            <person name="Springer D."/>
            <person name="Dromer F."/>
            <person name="Young S.K."/>
            <person name="Zeng Q."/>
            <person name="Gargeya S."/>
            <person name="Fitzgerald M."/>
            <person name="Abouelleil A."/>
            <person name="Alvarado L."/>
            <person name="Berlin A.M."/>
            <person name="Chapman S.B."/>
            <person name="Dewar J."/>
            <person name="Goldberg J."/>
            <person name="Griggs A."/>
            <person name="Gujja S."/>
            <person name="Hansen M."/>
            <person name="Howarth C."/>
            <person name="Imamovic A."/>
            <person name="Larimer J."/>
            <person name="McCowan C."/>
            <person name="Murphy C."/>
            <person name="Pearson M."/>
            <person name="Priest M."/>
            <person name="Roberts A."/>
            <person name="Saif S."/>
            <person name="Shea T."/>
            <person name="Sykes S."/>
            <person name="Wortman J."/>
            <person name="Nusbaum C."/>
            <person name="Birren B."/>
        </authorList>
    </citation>
    <scope>NUCLEOTIDE SEQUENCE [LARGE SCALE GENOMIC DNA]</scope>
    <source>
        <strain evidence="1 2">CBS 10435</strain>
    </source>
</reference>
<evidence type="ECO:0008006" key="3">
    <source>
        <dbReference type="Google" id="ProtNLM"/>
    </source>
</evidence>
<dbReference type="PANTHER" id="PTHR34815:SF2">
    <property type="entry name" value="N-ACETYLTRANSFERASE DOMAIN-CONTAINING PROTEIN"/>
    <property type="match status" value="1"/>
</dbReference>
<organism evidence="1 2">
    <name type="scientific">Kwoniella mangroviensis CBS 10435</name>
    <dbReference type="NCBI Taxonomy" id="1331196"/>
    <lineage>
        <taxon>Eukaryota</taxon>
        <taxon>Fungi</taxon>
        <taxon>Dikarya</taxon>
        <taxon>Basidiomycota</taxon>
        <taxon>Agaricomycotina</taxon>
        <taxon>Tremellomycetes</taxon>
        <taxon>Tremellales</taxon>
        <taxon>Cryptococcaceae</taxon>
        <taxon>Kwoniella</taxon>
    </lineage>
</organism>
<dbReference type="Proteomes" id="UP000092583">
    <property type="component" value="Unassembled WGS sequence"/>
</dbReference>
<dbReference type="InterPro" id="IPR053013">
    <property type="entry name" value="LAT"/>
</dbReference>
<name>A0A1B9IFJ7_9TREE</name>
<gene>
    <name evidence="1" type="ORF">L486_08161</name>
</gene>
<evidence type="ECO:0000313" key="1">
    <source>
        <dbReference type="EMBL" id="OCF54247.1"/>
    </source>
</evidence>
<dbReference type="STRING" id="1331196.A0A1B9IFJ7"/>
<dbReference type="PANTHER" id="PTHR34815">
    <property type="entry name" value="LYSINE ACETYLTRANSFERASE"/>
    <property type="match status" value="1"/>
</dbReference>
<proteinExistence type="predicted"/>
<reference evidence="2" key="2">
    <citation type="submission" date="2013-12" db="EMBL/GenBank/DDBJ databases">
        <title>Evolution of pathogenesis and genome organization in the Tremellales.</title>
        <authorList>
            <person name="Cuomo C."/>
            <person name="Litvintseva A."/>
            <person name="Heitman J."/>
            <person name="Chen Y."/>
            <person name="Sun S."/>
            <person name="Springer D."/>
            <person name="Dromer F."/>
            <person name="Young S."/>
            <person name="Zeng Q."/>
            <person name="Chapman S."/>
            <person name="Gujja S."/>
            <person name="Saif S."/>
            <person name="Birren B."/>
        </authorList>
    </citation>
    <scope>NUCLEOTIDE SEQUENCE [LARGE SCALE GENOMIC DNA]</scope>
    <source>
        <strain evidence="2">CBS 10435</strain>
    </source>
</reference>
<dbReference type="OrthoDB" id="2020070at2759"/>
<keyword evidence="2" id="KW-1185">Reference proteome</keyword>
<protein>
    <recommendedName>
        <fullName evidence="3">N-acetyltransferase domain-containing protein</fullName>
    </recommendedName>
</protein>